<dbReference type="AlphaFoldDB" id="A0A5E7QSI1"/>
<dbReference type="EMBL" id="CABVIK010000041">
    <property type="protein sequence ID" value="VVP61863.1"/>
    <property type="molecule type" value="Genomic_DNA"/>
</dbReference>
<evidence type="ECO:0000313" key="1">
    <source>
        <dbReference type="EMBL" id="VVP61863.1"/>
    </source>
</evidence>
<organism evidence="1 2">
    <name type="scientific">Pseudomonas fluorescens</name>
    <dbReference type="NCBI Taxonomy" id="294"/>
    <lineage>
        <taxon>Bacteria</taxon>
        <taxon>Pseudomonadati</taxon>
        <taxon>Pseudomonadota</taxon>
        <taxon>Gammaproteobacteria</taxon>
        <taxon>Pseudomonadales</taxon>
        <taxon>Pseudomonadaceae</taxon>
        <taxon>Pseudomonas</taxon>
    </lineage>
</organism>
<protein>
    <recommendedName>
        <fullName evidence="3">IS1 family transposase</fullName>
    </recommendedName>
</protein>
<proteinExistence type="predicted"/>
<gene>
    <name evidence="1" type="ORF">PS870_06463</name>
</gene>
<name>A0A5E7QSI1_PSEFL</name>
<evidence type="ECO:0000313" key="2">
    <source>
        <dbReference type="Proteomes" id="UP000349468"/>
    </source>
</evidence>
<evidence type="ECO:0008006" key="3">
    <source>
        <dbReference type="Google" id="ProtNLM"/>
    </source>
</evidence>
<sequence>MCLPENLRPDANRLIRYLHEFPYRRVQYCAWCDSTNVDLQNDRGEQRLARYYCRSCHKSFNSLSGSPFAKMRKIDLWSRFAVYLLAGWSSVQIAPRLGVNHKVYFSWGQAVREVMADECPDLHQWWTTRHDRESLQPPAHIAAQQQAVITWIEITLSAQDATCPRCQGMRTYRIKGARPKFKCDPCVTCFSLLSGTPLSGMTRTELWVDFARGVMDGQSIPDLKRHSGLGIGGSTRWRAQFLLLIEGLGHMELLQWITWMRSRRNKEAVSFVRQGGHLDKAMRSIYPQGARKGKFAARTRR</sequence>
<accession>A0A5E7QSI1</accession>
<dbReference type="Proteomes" id="UP000349468">
    <property type="component" value="Unassembled WGS sequence"/>
</dbReference>
<reference evidence="1 2" key="1">
    <citation type="submission" date="2019-09" db="EMBL/GenBank/DDBJ databases">
        <authorList>
            <person name="Chandra G."/>
            <person name="Truman W A."/>
        </authorList>
    </citation>
    <scope>NUCLEOTIDE SEQUENCE [LARGE SCALE GENOMIC DNA]</scope>
    <source>
        <strain evidence="1">PS870</strain>
    </source>
</reference>